<protein>
    <submittedName>
        <fullName evidence="1">Uncharacterized protein</fullName>
    </submittedName>
</protein>
<dbReference type="EMBL" id="BSNM01000014">
    <property type="protein sequence ID" value="GLQ31631.1"/>
    <property type="molecule type" value="Genomic_DNA"/>
</dbReference>
<proteinExistence type="predicted"/>
<name>A0AA37W8L3_9GAMM</name>
<dbReference type="RefSeq" id="WP_284381311.1">
    <property type="nucleotide sequence ID" value="NZ_BSNM01000014.1"/>
</dbReference>
<gene>
    <name evidence="1" type="ORF">GCM10007876_21100</name>
</gene>
<reference evidence="1" key="1">
    <citation type="journal article" date="2014" name="Int. J. Syst. Evol. Microbiol.">
        <title>Complete genome sequence of Corynebacterium casei LMG S-19264T (=DSM 44701T), isolated from a smear-ripened cheese.</title>
        <authorList>
            <consortium name="US DOE Joint Genome Institute (JGI-PGF)"/>
            <person name="Walter F."/>
            <person name="Albersmeier A."/>
            <person name="Kalinowski J."/>
            <person name="Ruckert C."/>
        </authorList>
    </citation>
    <scope>NUCLEOTIDE SEQUENCE</scope>
    <source>
        <strain evidence="1">NBRC 110071</strain>
    </source>
</reference>
<organism evidence="1 2">
    <name type="scientific">Litoribrevibacter albus</name>
    <dbReference type="NCBI Taxonomy" id="1473156"/>
    <lineage>
        <taxon>Bacteria</taxon>
        <taxon>Pseudomonadati</taxon>
        <taxon>Pseudomonadota</taxon>
        <taxon>Gammaproteobacteria</taxon>
        <taxon>Oceanospirillales</taxon>
        <taxon>Oceanospirillaceae</taxon>
        <taxon>Litoribrevibacter</taxon>
    </lineage>
</organism>
<evidence type="ECO:0000313" key="1">
    <source>
        <dbReference type="EMBL" id="GLQ31631.1"/>
    </source>
</evidence>
<sequence>MPPKTAADYAIEIYETKGRERKLVLFSKVPERFQSTVKNLVKEQCRMDRSAELTGKGGVGYAGFVRSRKNTR</sequence>
<reference evidence="1" key="2">
    <citation type="submission" date="2023-01" db="EMBL/GenBank/DDBJ databases">
        <title>Draft genome sequence of Litoribrevibacter albus strain NBRC 110071.</title>
        <authorList>
            <person name="Sun Q."/>
            <person name="Mori K."/>
        </authorList>
    </citation>
    <scope>NUCLEOTIDE SEQUENCE</scope>
    <source>
        <strain evidence="1">NBRC 110071</strain>
    </source>
</reference>
<comment type="caution">
    <text evidence="1">The sequence shown here is derived from an EMBL/GenBank/DDBJ whole genome shotgun (WGS) entry which is preliminary data.</text>
</comment>
<evidence type="ECO:0000313" key="2">
    <source>
        <dbReference type="Proteomes" id="UP001161389"/>
    </source>
</evidence>
<keyword evidence="2" id="KW-1185">Reference proteome</keyword>
<dbReference type="Proteomes" id="UP001161389">
    <property type="component" value="Unassembled WGS sequence"/>
</dbReference>
<dbReference type="AlphaFoldDB" id="A0AA37W8L3"/>
<accession>A0AA37W8L3</accession>